<accession>A0A6M4BC33</accession>
<protein>
    <submittedName>
        <fullName evidence="1">Uncharacterized protein</fullName>
    </submittedName>
</protein>
<evidence type="ECO:0000313" key="1">
    <source>
        <dbReference type="EMBL" id="QJQ40025.1"/>
    </source>
</evidence>
<evidence type="ECO:0000313" key="2">
    <source>
        <dbReference type="Proteomes" id="UP000503581"/>
    </source>
</evidence>
<name>A0A6M4BC33_9CAUD</name>
<gene>
    <name evidence="1" type="ORF">vBSenM1_25</name>
</gene>
<dbReference type="Proteomes" id="UP000503581">
    <property type="component" value="Genome"/>
</dbReference>
<proteinExistence type="predicted"/>
<sequence>MYFIHLYLFTFPSFIYIIDVHSVKEIQSMFHTLKTFQGVSPNPDEQVIVQHFVTFRTSDIVDISVVVHNDVVETVYLTLRGTQDEDGAPPCMTFRRDGHAEAVEALVALRDVLHITPTYFTDNDGSLFPYSNVMYVNIKTRTMHLVNGVAIALTKTEFDRFYDEYRNWMDLYK</sequence>
<organism evidence="1 2">
    <name type="scientific">Salmonella phage vB_SenM-1</name>
    <dbReference type="NCBI Taxonomy" id="2732255"/>
    <lineage>
        <taxon>Viruses</taxon>
        <taxon>Duplodnaviria</taxon>
        <taxon>Heunggongvirae</taxon>
        <taxon>Uroviricota</taxon>
        <taxon>Caudoviricetes</taxon>
        <taxon>Rosemountvirus</taxon>
        <taxon>Rosemountvirus SE13</taxon>
    </lineage>
</organism>
<reference evidence="2" key="1">
    <citation type="submission" date="2020-02" db="EMBL/GenBank/DDBJ databases">
        <title>A series of three bacteriophages infecting Salmonella enterica strains and being potentially suitable for phage therapy.</title>
        <authorList>
            <person name="Kosznik-Kwasnicka K."/>
            <person name="Cieminska K."/>
            <person name="Grabski M."/>
            <person name="Grabowski L."/>
            <person name="Jurczak-Kurek A."/>
            <person name="Wegrzyn G."/>
            <person name="Wegrzyn A."/>
        </authorList>
    </citation>
    <scope>NUCLEOTIDE SEQUENCE [LARGE SCALE GENOMIC DNA]</scope>
</reference>
<dbReference type="EMBL" id="MT012730">
    <property type="protein sequence ID" value="QJQ40025.1"/>
    <property type="molecule type" value="Genomic_DNA"/>
</dbReference>